<dbReference type="GO" id="GO:0006655">
    <property type="term" value="P:phosphatidylglycerol biosynthetic process"/>
    <property type="evidence" value="ECO:0007669"/>
    <property type="project" value="UniProtKB-ARBA"/>
</dbReference>
<keyword evidence="9 14" id="KW-0472">Membrane</keyword>
<dbReference type="AlphaFoldDB" id="D8QW62"/>
<dbReference type="Gene3D" id="1.20.120.1760">
    <property type="match status" value="1"/>
</dbReference>
<comment type="subcellular location">
    <subcellularLocation>
        <location evidence="2">Membrane</location>
        <topology evidence="2">Multi-pass membrane protein</topology>
    </subcellularLocation>
</comment>
<dbReference type="InterPro" id="IPR043130">
    <property type="entry name" value="CDP-OH_PTrfase_TM_dom"/>
</dbReference>
<dbReference type="eggNOG" id="KOG1617">
    <property type="taxonomic scope" value="Eukaryota"/>
</dbReference>
<dbReference type="NCBIfam" id="TIGR00560">
    <property type="entry name" value="pgsA"/>
    <property type="match status" value="1"/>
</dbReference>
<dbReference type="EMBL" id="GL377567">
    <property type="protein sequence ID" value="EFJ36174.1"/>
    <property type="molecule type" value="Genomic_DNA"/>
</dbReference>
<dbReference type="FunFam" id="1.20.120.1760:FF:000008">
    <property type="entry name" value="CDP-diacylglycerol--glycerol-3-phosphate 3-phosphatidyltransferase 2"/>
    <property type="match status" value="1"/>
</dbReference>
<evidence type="ECO:0000256" key="7">
    <source>
        <dbReference type="ARBA" id="ARBA00022989"/>
    </source>
</evidence>
<feature type="transmembrane region" description="Helical" evidence="14">
    <location>
        <begin position="27"/>
        <end position="50"/>
    </location>
</feature>
<dbReference type="InterPro" id="IPR048254">
    <property type="entry name" value="CDP_ALCOHOL_P_TRANSF_CS"/>
</dbReference>
<dbReference type="InterPro" id="IPR004570">
    <property type="entry name" value="Phosphatidylglycerol_P_synth"/>
</dbReference>
<dbReference type="OMA" id="SISTILW"/>
<protein>
    <recommendedName>
        <fullName evidence="17">CDP-diacylglycerol--glycerol-3-phosphate 3-phosphatidyltransferase</fullName>
    </recommendedName>
</protein>
<keyword evidence="16" id="KW-1185">Reference proteome</keyword>
<dbReference type="GO" id="GO:0008444">
    <property type="term" value="F:CDP-diacylglycerol-glycerol-3-phosphate 3-phosphatidyltransferase activity"/>
    <property type="evidence" value="ECO:0000318"/>
    <property type="project" value="GO_Central"/>
</dbReference>
<dbReference type="Gramene" id="EFJ36174">
    <property type="protein sequence ID" value="EFJ36174"/>
    <property type="gene ID" value="SELMODRAFT_78503"/>
</dbReference>
<evidence type="ECO:0000256" key="4">
    <source>
        <dbReference type="ARBA" id="ARBA00022516"/>
    </source>
</evidence>
<gene>
    <name evidence="15" type="ORF">SELMODRAFT_78503</name>
</gene>
<dbReference type="HOGENOM" id="CLU_051314_2_1_1"/>
<dbReference type="PROSITE" id="PS00379">
    <property type="entry name" value="CDP_ALCOHOL_P_TRANSF"/>
    <property type="match status" value="1"/>
</dbReference>
<dbReference type="FunCoup" id="D8QW62">
    <property type="interactions" value="319"/>
</dbReference>
<feature type="transmembrane region" description="Helical" evidence="14">
    <location>
        <begin position="192"/>
        <end position="212"/>
    </location>
</feature>
<sequence>MASSHAAGQNGRKVEEEETHGSTTKDLITVPTMLTGARVVAVPALIFVFFSNQEWASVASTGIFVGAALTDWLDGYLARKMKLDSAFGAFLDPVADKLMVATALILLCTRPLAAAWFVDIPWLIPLPAALMISREIIISAVREWAALQGLNKVVAVDKLGKLKTATQMVSLTFLLAFGDARYSKTTPMKPGFGVGLLYLSTGLSLVSLSGYMRKLWRSMKLRQKTG</sequence>
<dbReference type="Pfam" id="PF01066">
    <property type="entry name" value="CDP-OH_P_transf"/>
    <property type="match status" value="1"/>
</dbReference>
<evidence type="ECO:0000256" key="2">
    <source>
        <dbReference type="ARBA" id="ARBA00004141"/>
    </source>
</evidence>
<evidence type="ECO:0000256" key="10">
    <source>
        <dbReference type="ARBA" id="ARBA00023209"/>
    </source>
</evidence>
<evidence type="ECO:0000313" key="16">
    <source>
        <dbReference type="Proteomes" id="UP000001514"/>
    </source>
</evidence>
<evidence type="ECO:0000313" key="15">
    <source>
        <dbReference type="EMBL" id="EFJ36174.1"/>
    </source>
</evidence>
<dbReference type="Proteomes" id="UP000001514">
    <property type="component" value="Unassembled WGS sequence"/>
</dbReference>
<name>D8QW62_SELML</name>
<dbReference type="GO" id="GO:0045995">
    <property type="term" value="P:regulation of embryonic development"/>
    <property type="evidence" value="ECO:0007669"/>
    <property type="project" value="UniProtKB-ARBA"/>
</dbReference>
<feature type="region of interest" description="Disordered" evidence="13">
    <location>
        <begin position="1"/>
        <end position="23"/>
    </location>
</feature>
<evidence type="ECO:0000256" key="13">
    <source>
        <dbReference type="SAM" id="MobiDB-lite"/>
    </source>
</evidence>
<keyword evidence="11" id="KW-1208">Phospholipid metabolism</keyword>
<evidence type="ECO:0000256" key="8">
    <source>
        <dbReference type="ARBA" id="ARBA00023098"/>
    </source>
</evidence>
<dbReference type="GO" id="GO:0005737">
    <property type="term" value="C:cytoplasm"/>
    <property type="evidence" value="ECO:0007669"/>
    <property type="project" value="UniProtKB-ARBA"/>
</dbReference>
<comment type="cofactor">
    <cofactor evidence="1">
        <name>Mn(2+)</name>
        <dbReference type="ChEBI" id="CHEBI:29035"/>
    </cofactor>
</comment>
<keyword evidence="8" id="KW-0443">Lipid metabolism</keyword>
<keyword evidence="5 12" id="KW-0808">Transferase</keyword>
<feature type="transmembrane region" description="Helical" evidence="14">
    <location>
        <begin position="56"/>
        <end position="77"/>
    </location>
</feature>
<evidence type="ECO:0000256" key="14">
    <source>
        <dbReference type="SAM" id="Phobius"/>
    </source>
</evidence>
<comment type="similarity">
    <text evidence="3 12">Belongs to the CDP-alcohol phosphatidyltransferase class-I family.</text>
</comment>
<dbReference type="PIRSF" id="PIRSF000847">
    <property type="entry name" value="Phos_ph_gly_syn"/>
    <property type="match status" value="1"/>
</dbReference>
<evidence type="ECO:0008006" key="17">
    <source>
        <dbReference type="Google" id="ProtNLM"/>
    </source>
</evidence>
<evidence type="ECO:0000256" key="12">
    <source>
        <dbReference type="RuleBase" id="RU003750"/>
    </source>
</evidence>
<evidence type="ECO:0000256" key="11">
    <source>
        <dbReference type="ARBA" id="ARBA00023264"/>
    </source>
</evidence>
<evidence type="ECO:0000256" key="1">
    <source>
        <dbReference type="ARBA" id="ARBA00001936"/>
    </source>
</evidence>
<feature type="transmembrane region" description="Helical" evidence="14">
    <location>
        <begin position="98"/>
        <end position="118"/>
    </location>
</feature>
<dbReference type="PANTHER" id="PTHR14269:SF62">
    <property type="entry name" value="CDP-DIACYLGLYCEROL--GLYCEROL-3-PHOSPHATE 3-PHOSPHATIDYLTRANSFERASE 1, CHLOROPLASTIC"/>
    <property type="match status" value="1"/>
</dbReference>
<dbReference type="GO" id="GO:0016020">
    <property type="term" value="C:membrane"/>
    <property type="evidence" value="ECO:0007669"/>
    <property type="project" value="UniProtKB-SubCell"/>
</dbReference>
<accession>D8QW62</accession>
<keyword evidence="7 14" id="KW-1133">Transmembrane helix</keyword>
<dbReference type="KEGG" id="smo:SELMODRAFT_78503"/>
<evidence type="ECO:0000256" key="5">
    <source>
        <dbReference type="ARBA" id="ARBA00022679"/>
    </source>
</evidence>
<organism evidence="16">
    <name type="scientific">Selaginella moellendorffii</name>
    <name type="common">Spikemoss</name>
    <dbReference type="NCBI Taxonomy" id="88036"/>
    <lineage>
        <taxon>Eukaryota</taxon>
        <taxon>Viridiplantae</taxon>
        <taxon>Streptophyta</taxon>
        <taxon>Embryophyta</taxon>
        <taxon>Tracheophyta</taxon>
        <taxon>Lycopodiopsida</taxon>
        <taxon>Selaginellales</taxon>
        <taxon>Selaginellaceae</taxon>
        <taxon>Selaginella</taxon>
    </lineage>
</organism>
<dbReference type="STRING" id="88036.D8QW62"/>
<dbReference type="InParanoid" id="D8QW62"/>
<dbReference type="GO" id="GO:0046474">
    <property type="term" value="P:glycerophospholipid biosynthetic process"/>
    <property type="evidence" value="ECO:0000318"/>
    <property type="project" value="GO_Central"/>
</dbReference>
<proteinExistence type="inferred from homology"/>
<dbReference type="PANTHER" id="PTHR14269">
    <property type="entry name" value="CDP-DIACYLGLYCEROL--GLYCEROL-3-PHOSPHATE 3-PHOSPHATIDYLTRANSFERASE-RELATED"/>
    <property type="match status" value="1"/>
</dbReference>
<reference evidence="15 16" key="1">
    <citation type="journal article" date="2011" name="Science">
        <title>The Selaginella genome identifies genetic changes associated with the evolution of vascular plants.</title>
        <authorList>
            <person name="Banks J.A."/>
            <person name="Nishiyama T."/>
            <person name="Hasebe M."/>
            <person name="Bowman J.L."/>
            <person name="Gribskov M."/>
            <person name="dePamphilis C."/>
            <person name="Albert V.A."/>
            <person name="Aono N."/>
            <person name="Aoyama T."/>
            <person name="Ambrose B.A."/>
            <person name="Ashton N.W."/>
            <person name="Axtell M.J."/>
            <person name="Barker E."/>
            <person name="Barker M.S."/>
            <person name="Bennetzen J.L."/>
            <person name="Bonawitz N.D."/>
            <person name="Chapple C."/>
            <person name="Cheng C."/>
            <person name="Correa L.G."/>
            <person name="Dacre M."/>
            <person name="DeBarry J."/>
            <person name="Dreyer I."/>
            <person name="Elias M."/>
            <person name="Engstrom E.M."/>
            <person name="Estelle M."/>
            <person name="Feng L."/>
            <person name="Finet C."/>
            <person name="Floyd S.K."/>
            <person name="Frommer W.B."/>
            <person name="Fujita T."/>
            <person name="Gramzow L."/>
            <person name="Gutensohn M."/>
            <person name="Harholt J."/>
            <person name="Hattori M."/>
            <person name="Heyl A."/>
            <person name="Hirai T."/>
            <person name="Hiwatashi Y."/>
            <person name="Ishikawa M."/>
            <person name="Iwata M."/>
            <person name="Karol K.G."/>
            <person name="Koehler B."/>
            <person name="Kolukisaoglu U."/>
            <person name="Kubo M."/>
            <person name="Kurata T."/>
            <person name="Lalonde S."/>
            <person name="Li K."/>
            <person name="Li Y."/>
            <person name="Litt A."/>
            <person name="Lyons E."/>
            <person name="Manning G."/>
            <person name="Maruyama T."/>
            <person name="Michael T.P."/>
            <person name="Mikami K."/>
            <person name="Miyazaki S."/>
            <person name="Morinaga S."/>
            <person name="Murata T."/>
            <person name="Mueller-Roeber B."/>
            <person name="Nelson D.R."/>
            <person name="Obara M."/>
            <person name="Oguri Y."/>
            <person name="Olmstead R.G."/>
            <person name="Onodera N."/>
            <person name="Petersen B.L."/>
            <person name="Pils B."/>
            <person name="Prigge M."/>
            <person name="Rensing S.A."/>
            <person name="Riano-Pachon D.M."/>
            <person name="Roberts A.W."/>
            <person name="Sato Y."/>
            <person name="Scheller H.V."/>
            <person name="Schulz B."/>
            <person name="Schulz C."/>
            <person name="Shakirov E.V."/>
            <person name="Shibagaki N."/>
            <person name="Shinohara N."/>
            <person name="Shippen D.E."/>
            <person name="Soerensen I."/>
            <person name="Sotooka R."/>
            <person name="Sugimoto N."/>
            <person name="Sugita M."/>
            <person name="Sumikawa N."/>
            <person name="Tanurdzic M."/>
            <person name="Theissen G."/>
            <person name="Ulvskov P."/>
            <person name="Wakazuki S."/>
            <person name="Weng J.K."/>
            <person name="Willats W.W."/>
            <person name="Wipf D."/>
            <person name="Wolf P.G."/>
            <person name="Yang L."/>
            <person name="Zimmer A.D."/>
            <person name="Zhu Q."/>
            <person name="Mitros T."/>
            <person name="Hellsten U."/>
            <person name="Loque D."/>
            <person name="Otillar R."/>
            <person name="Salamov A."/>
            <person name="Schmutz J."/>
            <person name="Shapiro H."/>
            <person name="Lindquist E."/>
            <person name="Lucas S."/>
            <person name="Rokhsar D."/>
            <person name="Grigoriev I.V."/>
        </authorList>
    </citation>
    <scope>NUCLEOTIDE SEQUENCE [LARGE SCALE GENOMIC DNA]</scope>
</reference>
<evidence type="ECO:0000256" key="6">
    <source>
        <dbReference type="ARBA" id="ARBA00022692"/>
    </source>
</evidence>
<keyword evidence="6 14" id="KW-0812">Transmembrane</keyword>
<evidence type="ECO:0000256" key="3">
    <source>
        <dbReference type="ARBA" id="ARBA00010441"/>
    </source>
</evidence>
<dbReference type="InterPro" id="IPR050324">
    <property type="entry name" value="CDP-alcohol_PTase-I"/>
</dbReference>
<dbReference type="InterPro" id="IPR000462">
    <property type="entry name" value="CDP-OH_P_trans"/>
</dbReference>
<evidence type="ECO:0000256" key="9">
    <source>
        <dbReference type="ARBA" id="ARBA00023136"/>
    </source>
</evidence>
<keyword evidence="4" id="KW-0444">Lipid biosynthesis</keyword>
<dbReference type="GO" id="GO:0030145">
    <property type="term" value="F:manganese ion binding"/>
    <property type="evidence" value="ECO:0007669"/>
    <property type="project" value="UniProtKB-ARBA"/>
</dbReference>
<keyword evidence="10" id="KW-0594">Phospholipid biosynthesis</keyword>